<evidence type="ECO:0000256" key="1">
    <source>
        <dbReference type="ARBA" id="ARBA00023157"/>
    </source>
</evidence>
<dbReference type="Gene3D" id="3.40.30.10">
    <property type="entry name" value="Glutaredoxin"/>
    <property type="match status" value="1"/>
</dbReference>
<evidence type="ECO:0000259" key="2">
    <source>
        <dbReference type="PROSITE" id="PS51352"/>
    </source>
</evidence>
<name>A0A1D1ZSC4_AUXPR</name>
<gene>
    <name evidence="3" type="ORF">g.7770</name>
</gene>
<sequence length="217" mass="23345">MQLSAPRTSSHSTASCSSRTFALPSTGVTSGYRLPRAWSVRPVERGASPRAASLDLALPYPARTSASTTPKVDWAGTVLAPSEDNAPSRVVQIHSRAEFDDLLAADPERLVVLMCKALSCRPCKAFKRKYDRASRKYGDVLFCEVFGDESKELRGMMMDAQVRVTPTFIMYRAGNVVHSHVGIKEDKLLQALQTQVLGEPLTSGDAAEASGSGSPGA</sequence>
<dbReference type="InterPro" id="IPR036249">
    <property type="entry name" value="Thioredoxin-like_sf"/>
</dbReference>
<feature type="domain" description="Thioredoxin" evidence="2">
    <location>
        <begin position="54"/>
        <end position="197"/>
    </location>
</feature>
<dbReference type="AlphaFoldDB" id="A0A1D1ZSC4"/>
<dbReference type="EMBL" id="GDKF01008784">
    <property type="protein sequence ID" value="JAT69838.1"/>
    <property type="molecule type" value="Transcribed_RNA"/>
</dbReference>
<reference evidence="3" key="1">
    <citation type="submission" date="2015-08" db="EMBL/GenBank/DDBJ databases">
        <authorList>
            <person name="Babu N.S."/>
            <person name="Beckwith C.J."/>
            <person name="Beseler K.G."/>
            <person name="Brison A."/>
            <person name="Carone J.V."/>
            <person name="Caskin T.P."/>
            <person name="Diamond M."/>
            <person name="Durham M.E."/>
            <person name="Foxe J.M."/>
            <person name="Go M."/>
            <person name="Henderson B.A."/>
            <person name="Jones I.B."/>
            <person name="McGettigan J.A."/>
            <person name="Micheletti S.J."/>
            <person name="Nasrallah M.E."/>
            <person name="Ortiz D."/>
            <person name="Piller C.R."/>
            <person name="Privatt S.R."/>
            <person name="Schneider S.L."/>
            <person name="Sharp S."/>
            <person name="Smith T.C."/>
            <person name="Stanton J.D."/>
            <person name="Ullery H.E."/>
            <person name="Wilson R.J."/>
            <person name="Serrano M.G."/>
            <person name="Buck G."/>
            <person name="Lee V."/>
            <person name="Wang Y."/>
            <person name="Carvalho R."/>
            <person name="Voegtly L."/>
            <person name="Shi R."/>
            <person name="Duckworth R."/>
            <person name="Johnson A."/>
            <person name="Loviza R."/>
            <person name="Walstead R."/>
            <person name="Shah Z."/>
            <person name="Kiflezghi M."/>
            <person name="Wade K."/>
            <person name="Ball S.L."/>
            <person name="Bradley K.W."/>
            <person name="Asai D.J."/>
            <person name="Bowman C.A."/>
            <person name="Russell D.A."/>
            <person name="Pope W.H."/>
            <person name="Jacobs-Sera D."/>
            <person name="Hendrix R.W."/>
            <person name="Hatfull G.F."/>
        </authorList>
    </citation>
    <scope>NUCLEOTIDE SEQUENCE</scope>
</reference>
<accession>A0A1D1ZSC4</accession>
<dbReference type="InterPro" id="IPR013766">
    <property type="entry name" value="Thioredoxin_domain"/>
</dbReference>
<organism evidence="3">
    <name type="scientific">Auxenochlorella protothecoides</name>
    <name type="common">Green microalga</name>
    <name type="synonym">Chlorella protothecoides</name>
    <dbReference type="NCBI Taxonomy" id="3075"/>
    <lineage>
        <taxon>Eukaryota</taxon>
        <taxon>Viridiplantae</taxon>
        <taxon>Chlorophyta</taxon>
        <taxon>core chlorophytes</taxon>
        <taxon>Trebouxiophyceae</taxon>
        <taxon>Chlorellales</taxon>
        <taxon>Chlorellaceae</taxon>
        <taxon>Auxenochlorella</taxon>
    </lineage>
</organism>
<evidence type="ECO:0000313" key="3">
    <source>
        <dbReference type="EMBL" id="JAT69838.1"/>
    </source>
</evidence>
<proteinExistence type="predicted"/>
<dbReference type="SUPFAM" id="SSF52833">
    <property type="entry name" value="Thioredoxin-like"/>
    <property type="match status" value="1"/>
</dbReference>
<dbReference type="PANTHER" id="PTHR46115">
    <property type="entry name" value="THIOREDOXIN-LIKE PROTEIN 1"/>
    <property type="match status" value="1"/>
</dbReference>
<dbReference type="CDD" id="cd02947">
    <property type="entry name" value="TRX_family"/>
    <property type="match status" value="1"/>
</dbReference>
<protein>
    <recommendedName>
        <fullName evidence="2">Thioredoxin domain-containing protein</fullName>
    </recommendedName>
</protein>
<keyword evidence="1" id="KW-1015">Disulfide bond</keyword>
<dbReference type="Pfam" id="PF00085">
    <property type="entry name" value="Thioredoxin"/>
    <property type="match status" value="1"/>
</dbReference>
<dbReference type="PROSITE" id="PS51352">
    <property type="entry name" value="THIOREDOXIN_2"/>
    <property type="match status" value="1"/>
</dbReference>